<comment type="caution">
    <text evidence="2">The sequence shown here is derived from an EMBL/GenBank/DDBJ whole genome shotgun (WGS) entry which is preliminary data.</text>
</comment>
<dbReference type="Proteomes" id="UP001156881">
    <property type="component" value="Unassembled WGS sequence"/>
</dbReference>
<gene>
    <name evidence="2" type="ORF">GCM10007884_20600</name>
</gene>
<dbReference type="SUPFAM" id="SSF46894">
    <property type="entry name" value="C-terminal effector domain of the bipartite response regulators"/>
    <property type="match status" value="1"/>
</dbReference>
<dbReference type="GO" id="GO:0003677">
    <property type="term" value="F:DNA binding"/>
    <property type="evidence" value="ECO:0007669"/>
    <property type="project" value="UniProtKB-KW"/>
</dbReference>
<name>A0ABQ6D3D8_9HYPH</name>
<keyword evidence="2" id="KW-0238">DNA-binding</keyword>
<dbReference type="InterPro" id="IPR000792">
    <property type="entry name" value="Tscrpt_reg_LuxR_C"/>
</dbReference>
<dbReference type="EMBL" id="BSPG01000009">
    <property type="protein sequence ID" value="GLS44073.1"/>
    <property type="molecule type" value="Genomic_DNA"/>
</dbReference>
<proteinExistence type="predicted"/>
<organism evidence="2 3">
    <name type="scientific">Methylobacterium brachythecii</name>
    <dbReference type="NCBI Taxonomy" id="1176177"/>
    <lineage>
        <taxon>Bacteria</taxon>
        <taxon>Pseudomonadati</taxon>
        <taxon>Pseudomonadota</taxon>
        <taxon>Alphaproteobacteria</taxon>
        <taxon>Hyphomicrobiales</taxon>
        <taxon>Methylobacteriaceae</taxon>
        <taxon>Methylobacterium</taxon>
    </lineage>
</organism>
<feature type="domain" description="HTH luxR-type" evidence="1">
    <location>
        <begin position="298"/>
        <end position="355"/>
    </location>
</feature>
<evidence type="ECO:0000259" key="1">
    <source>
        <dbReference type="SMART" id="SM00421"/>
    </source>
</evidence>
<reference evidence="3" key="1">
    <citation type="journal article" date="2019" name="Int. J. Syst. Evol. Microbiol.">
        <title>The Global Catalogue of Microorganisms (GCM) 10K type strain sequencing project: providing services to taxonomists for standard genome sequencing and annotation.</title>
        <authorList>
            <consortium name="The Broad Institute Genomics Platform"/>
            <consortium name="The Broad Institute Genome Sequencing Center for Infectious Disease"/>
            <person name="Wu L."/>
            <person name="Ma J."/>
        </authorList>
    </citation>
    <scope>NUCLEOTIDE SEQUENCE [LARGE SCALE GENOMIC DNA]</scope>
    <source>
        <strain evidence="3">NBRC 107710</strain>
    </source>
</reference>
<dbReference type="SMART" id="SM00421">
    <property type="entry name" value="HTH_LUXR"/>
    <property type="match status" value="1"/>
</dbReference>
<keyword evidence="3" id="KW-1185">Reference proteome</keyword>
<dbReference type="InterPro" id="IPR016032">
    <property type="entry name" value="Sig_transdc_resp-reg_C-effctor"/>
</dbReference>
<sequence>MLNVLNDTLLGEIYEAAHIPELWPGLLDKLTAESDAWGGMLFTVSAGVTRWIASEATTPFFAQFLANGWMARNPLVERGVKRDHAGFLTDLDLFTPAELEAEPMYQDMRRLGGGQHVGTAINVPNGDTLVINIERRSGQSPFSRGDAERLDPYRPHLARAAMLAARYTQQRFENTVSDLELLGLASAAIGAQGAIIACNRRFEAMMPSLFKDGRGRLSIEDPVAQKVVFDLIDKSNASARPESVSIPIRAAGSDARAVLHMVPITGHARDVFTRAAHLLVVTPIGIERKLDLALVQGLFDLTPAEARTAGSIAQGLSVPETASQLGIAVNTVRAQLRAVFDKSGVGSQSELAALLSGVKSPG</sequence>
<dbReference type="Gene3D" id="1.10.10.10">
    <property type="entry name" value="Winged helix-like DNA-binding domain superfamily/Winged helix DNA-binding domain"/>
    <property type="match status" value="1"/>
</dbReference>
<evidence type="ECO:0000313" key="3">
    <source>
        <dbReference type="Proteomes" id="UP001156881"/>
    </source>
</evidence>
<evidence type="ECO:0000313" key="2">
    <source>
        <dbReference type="EMBL" id="GLS44073.1"/>
    </source>
</evidence>
<accession>A0ABQ6D3D8</accession>
<dbReference type="InterPro" id="IPR036388">
    <property type="entry name" value="WH-like_DNA-bd_sf"/>
</dbReference>
<protein>
    <submittedName>
        <fullName evidence="2">DNA-binding protein</fullName>
    </submittedName>
</protein>